<keyword evidence="2 6" id="KW-0812">Transmembrane</keyword>
<comment type="caution">
    <text evidence="8">The sequence shown here is derived from an EMBL/GenBank/DDBJ whole genome shotgun (WGS) entry which is preliminary data.</text>
</comment>
<dbReference type="GO" id="GO:0022857">
    <property type="term" value="F:transmembrane transporter activity"/>
    <property type="evidence" value="ECO:0007669"/>
    <property type="project" value="InterPro"/>
</dbReference>
<gene>
    <name evidence="8" type="ORF">GQ607_011852</name>
</gene>
<dbReference type="PANTHER" id="PTHR23502:SF134">
    <property type="entry name" value="MAJOR FACILITATOR SUPERFAMILY (MFS) PROFILE DOMAIN-CONTAINING PROTEIN-RELATED"/>
    <property type="match status" value="1"/>
</dbReference>
<dbReference type="PROSITE" id="PS50850">
    <property type="entry name" value="MFS"/>
    <property type="match status" value="1"/>
</dbReference>
<dbReference type="SUPFAM" id="SSF103473">
    <property type="entry name" value="MFS general substrate transporter"/>
    <property type="match status" value="1"/>
</dbReference>
<organism evidence="8 9">
    <name type="scientific">Colletotrichum asianum</name>
    <dbReference type="NCBI Taxonomy" id="702518"/>
    <lineage>
        <taxon>Eukaryota</taxon>
        <taxon>Fungi</taxon>
        <taxon>Dikarya</taxon>
        <taxon>Ascomycota</taxon>
        <taxon>Pezizomycotina</taxon>
        <taxon>Sordariomycetes</taxon>
        <taxon>Hypocreomycetidae</taxon>
        <taxon>Glomerellales</taxon>
        <taxon>Glomerellaceae</taxon>
        <taxon>Colletotrichum</taxon>
        <taxon>Colletotrichum gloeosporioides species complex</taxon>
    </lineage>
</organism>
<dbReference type="GO" id="GO:0005886">
    <property type="term" value="C:plasma membrane"/>
    <property type="evidence" value="ECO:0007669"/>
    <property type="project" value="TreeGrafter"/>
</dbReference>
<feature type="transmembrane region" description="Helical" evidence="6">
    <location>
        <begin position="349"/>
        <end position="368"/>
    </location>
</feature>
<evidence type="ECO:0000259" key="7">
    <source>
        <dbReference type="PROSITE" id="PS50850"/>
    </source>
</evidence>
<name>A0A8H3ZRF9_9PEZI</name>
<dbReference type="InterPro" id="IPR020846">
    <property type="entry name" value="MFS_dom"/>
</dbReference>
<dbReference type="InterPro" id="IPR036259">
    <property type="entry name" value="MFS_trans_sf"/>
</dbReference>
<dbReference type="InterPro" id="IPR011701">
    <property type="entry name" value="MFS"/>
</dbReference>
<evidence type="ECO:0000313" key="8">
    <source>
        <dbReference type="EMBL" id="KAF0320950.1"/>
    </source>
</evidence>
<sequence>MGIERSLSTQQVDSTHEHTPNQETVSLGPDSRIEHVYLTFDTRLPEPILQSQSQPENTPPRPNLQSYNSPLEWSPARKWLLLTLACTATFPTSYTAGAYAPPIPLMQIAFNSSHLAVLSGLTTFTIGFARSPMVLAPFSKINGRYPVFAASAILYTASQIACGGVTSLAGMLVARFFTGVGASVFSTMVGGFITDLWAKENRNTPMAIFSGAGIVGTGAGSMAAAAIVHFHGNEQTGAGWEWVFWHMAILTGATAVLLLVFMRESRGPVRLSRKANALNKWYEELEQLRAYGVVFPHVEPDVGSTSPGLGSQPRRIRWVVKEDEDRVSISHMITISVCRPFRLLFTEPVVFFFALWLSFAWAVLFLNFESIAIVYERVYNMSPFESSPAFSSLIVGGTVATTLCIWLESLLHVSQWQGEPADPTYAHSNFWTFMRRHFPVDVPESQLYFTCITTLLLPIGLFLFGFLSRPEIHHAVPAVAIGIATIGIYSVYLATFNYIADTYGPYASSALAAQSFCRNIMGGTFPLITTILFQNLGEKRAGGLLGGIATALGIVPWMLVFFGERIRKWSKFAQALEKS</sequence>
<dbReference type="Gene3D" id="1.20.1250.20">
    <property type="entry name" value="MFS general substrate transporter like domains"/>
    <property type="match status" value="1"/>
</dbReference>
<feature type="transmembrane region" description="Helical" evidence="6">
    <location>
        <begin position="520"/>
        <end position="537"/>
    </location>
</feature>
<feature type="compositionally biased region" description="Polar residues" evidence="5">
    <location>
        <begin position="1"/>
        <end position="13"/>
    </location>
</feature>
<feature type="transmembrane region" description="Helical" evidence="6">
    <location>
        <begin position="206"/>
        <end position="230"/>
    </location>
</feature>
<feature type="transmembrane region" description="Helical" evidence="6">
    <location>
        <begin position="388"/>
        <end position="407"/>
    </location>
</feature>
<dbReference type="AlphaFoldDB" id="A0A8H3ZRF9"/>
<feature type="region of interest" description="Disordered" evidence="5">
    <location>
        <begin position="1"/>
        <end position="28"/>
    </location>
</feature>
<dbReference type="Proteomes" id="UP000434172">
    <property type="component" value="Unassembled WGS sequence"/>
</dbReference>
<proteinExistence type="predicted"/>
<reference evidence="8 9" key="1">
    <citation type="submission" date="2019-12" db="EMBL/GenBank/DDBJ databases">
        <title>A genome sequence resource for the geographically widespread anthracnose pathogen Colletotrichum asianum.</title>
        <authorList>
            <person name="Meng Y."/>
        </authorList>
    </citation>
    <scope>NUCLEOTIDE SEQUENCE [LARGE SCALE GENOMIC DNA]</scope>
    <source>
        <strain evidence="8 9">ICMP 18580</strain>
    </source>
</reference>
<evidence type="ECO:0000256" key="1">
    <source>
        <dbReference type="ARBA" id="ARBA00004141"/>
    </source>
</evidence>
<keyword evidence="9" id="KW-1185">Reference proteome</keyword>
<feature type="transmembrane region" description="Helical" evidence="6">
    <location>
        <begin position="172"/>
        <end position="194"/>
    </location>
</feature>
<keyword evidence="3 6" id="KW-1133">Transmembrane helix</keyword>
<feature type="transmembrane region" description="Helical" evidence="6">
    <location>
        <begin position="447"/>
        <end position="467"/>
    </location>
</feature>
<evidence type="ECO:0000256" key="4">
    <source>
        <dbReference type="ARBA" id="ARBA00023136"/>
    </source>
</evidence>
<protein>
    <submittedName>
        <fullName evidence="8">MFS multidrug transporter</fullName>
    </submittedName>
</protein>
<evidence type="ECO:0000256" key="2">
    <source>
        <dbReference type="ARBA" id="ARBA00022692"/>
    </source>
</evidence>
<feature type="transmembrane region" description="Helical" evidence="6">
    <location>
        <begin position="543"/>
        <end position="562"/>
    </location>
</feature>
<dbReference type="PANTHER" id="PTHR23502">
    <property type="entry name" value="MAJOR FACILITATOR SUPERFAMILY"/>
    <property type="match status" value="1"/>
</dbReference>
<evidence type="ECO:0000313" key="9">
    <source>
        <dbReference type="Proteomes" id="UP000434172"/>
    </source>
</evidence>
<evidence type="ECO:0000256" key="6">
    <source>
        <dbReference type="SAM" id="Phobius"/>
    </source>
</evidence>
<accession>A0A8H3ZRF9</accession>
<feature type="transmembrane region" description="Helical" evidence="6">
    <location>
        <begin position="79"/>
        <end position="100"/>
    </location>
</feature>
<feature type="transmembrane region" description="Helical" evidence="6">
    <location>
        <begin position="479"/>
        <end position="499"/>
    </location>
</feature>
<dbReference type="OrthoDB" id="6770063at2759"/>
<dbReference type="Pfam" id="PF07690">
    <property type="entry name" value="MFS_1"/>
    <property type="match status" value="1"/>
</dbReference>
<keyword evidence="4 6" id="KW-0472">Membrane</keyword>
<evidence type="ECO:0000256" key="3">
    <source>
        <dbReference type="ARBA" id="ARBA00022989"/>
    </source>
</evidence>
<feature type="transmembrane region" description="Helical" evidence="6">
    <location>
        <begin position="242"/>
        <end position="262"/>
    </location>
</feature>
<comment type="subcellular location">
    <subcellularLocation>
        <location evidence="1">Membrane</location>
        <topology evidence="1">Multi-pass membrane protein</topology>
    </subcellularLocation>
</comment>
<evidence type="ECO:0000256" key="5">
    <source>
        <dbReference type="SAM" id="MobiDB-lite"/>
    </source>
</evidence>
<feature type="region of interest" description="Disordered" evidence="5">
    <location>
        <begin position="47"/>
        <end position="67"/>
    </location>
</feature>
<feature type="domain" description="Major facilitator superfamily (MFS) profile" evidence="7">
    <location>
        <begin position="81"/>
        <end position="568"/>
    </location>
</feature>
<feature type="transmembrane region" description="Helical" evidence="6">
    <location>
        <begin position="112"/>
        <end position="133"/>
    </location>
</feature>
<dbReference type="EMBL" id="WOWK01000077">
    <property type="protein sequence ID" value="KAF0320950.1"/>
    <property type="molecule type" value="Genomic_DNA"/>
</dbReference>
<feature type="transmembrane region" description="Helical" evidence="6">
    <location>
        <begin position="145"/>
        <end position="166"/>
    </location>
</feature>